<feature type="chain" id="PRO_5043122063" evidence="1">
    <location>
        <begin position="22"/>
        <end position="213"/>
    </location>
</feature>
<keyword evidence="3" id="KW-1185">Reference proteome</keyword>
<organism evidence="4">
    <name type="scientific">Brugia pahangi</name>
    <name type="common">Filarial nematode worm</name>
    <dbReference type="NCBI Taxonomy" id="6280"/>
    <lineage>
        <taxon>Eukaryota</taxon>
        <taxon>Metazoa</taxon>
        <taxon>Ecdysozoa</taxon>
        <taxon>Nematoda</taxon>
        <taxon>Chromadorea</taxon>
        <taxon>Rhabditida</taxon>
        <taxon>Spirurina</taxon>
        <taxon>Spiruromorpha</taxon>
        <taxon>Filarioidea</taxon>
        <taxon>Onchocercidae</taxon>
        <taxon>Brugia</taxon>
    </lineage>
</organism>
<protein>
    <submittedName>
        <fullName evidence="2 4">Uncharacterized protein</fullName>
    </submittedName>
</protein>
<evidence type="ECO:0000313" key="3">
    <source>
        <dbReference type="Proteomes" id="UP000278627"/>
    </source>
</evidence>
<sequence length="213" mass="24884">MLTLYVIINFFIIFLIIPIRANKTTNQRCNQLLTCAVRKKCLKISYIINRFNDSIINKEMYNDLDKSIDYGCIFTVGCLDECNNCPICKLSKEQLIDVLSGSERSSENECSVLVNCATKCIQQTNFNFIKTNYCLRHQCAYHCFDGSCPTCSAFVTRIFNQICIKGNLRKRINFKGQCYEMFREIVYKKFEKKFKEADRRPAIDIRTNLLWSN</sequence>
<feature type="signal peptide" evidence="1">
    <location>
        <begin position="1"/>
        <end position="21"/>
    </location>
</feature>
<dbReference type="PANTHER" id="PTHR38612">
    <property type="entry name" value="PROTEIN DCT-5-RELATED"/>
    <property type="match status" value="1"/>
</dbReference>
<dbReference type="WBParaSite" id="BPAG_0000940001-mRNA-1">
    <property type="protein sequence ID" value="BPAG_0000940001-mRNA-1"/>
    <property type="gene ID" value="BPAG_0000940001"/>
</dbReference>
<reference evidence="4" key="1">
    <citation type="submission" date="2017-02" db="UniProtKB">
        <authorList>
            <consortium name="WormBaseParasite"/>
        </authorList>
    </citation>
    <scope>IDENTIFICATION</scope>
</reference>
<dbReference type="EMBL" id="UZAD01013153">
    <property type="protein sequence ID" value="VDN90548.1"/>
    <property type="molecule type" value="Genomic_DNA"/>
</dbReference>
<evidence type="ECO:0000256" key="1">
    <source>
        <dbReference type="SAM" id="SignalP"/>
    </source>
</evidence>
<dbReference type="Pfam" id="PF17266">
    <property type="entry name" value="DUF5332"/>
    <property type="match status" value="1"/>
</dbReference>
<dbReference type="PANTHER" id="PTHR38612:SF1">
    <property type="entry name" value="PROTEIN CBG06620"/>
    <property type="match status" value="1"/>
</dbReference>
<dbReference type="AlphaFoldDB" id="A0A0N4TLW4"/>
<reference evidence="2 3" key="2">
    <citation type="submission" date="2018-11" db="EMBL/GenBank/DDBJ databases">
        <authorList>
            <consortium name="Pathogen Informatics"/>
        </authorList>
    </citation>
    <scope>NUCLEOTIDE SEQUENCE [LARGE SCALE GENOMIC DNA]</scope>
</reference>
<evidence type="ECO:0000313" key="2">
    <source>
        <dbReference type="EMBL" id="VDN90548.1"/>
    </source>
</evidence>
<name>A0A0N4TLW4_BRUPA</name>
<dbReference type="InterPro" id="IPR035161">
    <property type="entry name" value="DUF5332"/>
</dbReference>
<accession>A0A0N4TLW4</accession>
<keyword evidence="1" id="KW-0732">Signal</keyword>
<gene>
    <name evidence="2" type="ORF">BPAG_LOCUS9362</name>
</gene>
<evidence type="ECO:0000313" key="4">
    <source>
        <dbReference type="WBParaSite" id="BPAG_0000940001-mRNA-1"/>
    </source>
</evidence>
<proteinExistence type="predicted"/>
<dbReference type="Proteomes" id="UP000278627">
    <property type="component" value="Unassembled WGS sequence"/>
</dbReference>